<accession>A0ABQ2N416</accession>
<proteinExistence type="predicted"/>
<evidence type="ECO:0000259" key="2">
    <source>
        <dbReference type="SMART" id="SM00507"/>
    </source>
</evidence>
<feature type="region of interest" description="Disordered" evidence="1">
    <location>
        <begin position="247"/>
        <end position="267"/>
    </location>
</feature>
<evidence type="ECO:0000256" key="1">
    <source>
        <dbReference type="SAM" id="MobiDB-lite"/>
    </source>
</evidence>
<dbReference type="InterPro" id="IPR003615">
    <property type="entry name" value="HNH_nuc"/>
</dbReference>
<sequence>MPLVARLADSIGHLSDAELVAVTGLLEGLGRHVDAARVRAAGEVDARSGRDRESSLARRYDSTSASGLLAHTTHAAPGELRARIRLDRRTRHGASLTGEELPPDYPVVAAALREGAIGVDVAEHLTDALERASRTAVVDPVEAATAERGIVNAAAAGFAGVGPMAGSDKALPRTFDDYLAVEGAWVEFLTRDGIEPSAEQAAKYRAFSVGRVRSDGLAHIFGRVTPELAGAMTRLLDAYVGSTVSFGTSPEQSAPGEPWADTDVVPDPRTKAQIRDDALMSMIQAAAASAEAPTIGGAAPTLVVTIDAEQLAHDGGVADIDGIDIAVPAHVAHRIACTGAVQKVVFGTEGRVLALGSPQRLFTSHQRRAIAARDGGCIIPGCHIPAAWCEIHHVKEHSRGGATHTDNGVLLCWAHHHDIDSSGWEITMRDGVPHVKAPRWIDRRGLYRPVVGRRSLRERVRRRSESLDPPVAAHTHDHATTG</sequence>
<reference evidence="4" key="1">
    <citation type="journal article" date="2019" name="Int. J. Syst. Evol. Microbiol.">
        <title>The Global Catalogue of Microorganisms (GCM) 10K type strain sequencing project: providing services to taxonomists for standard genome sequencing and annotation.</title>
        <authorList>
            <consortium name="The Broad Institute Genomics Platform"/>
            <consortium name="The Broad Institute Genome Sequencing Center for Infectious Disease"/>
            <person name="Wu L."/>
            <person name="Ma J."/>
        </authorList>
    </citation>
    <scope>NUCLEOTIDE SEQUENCE [LARGE SCALE GENOMIC DNA]</scope>
    <source>
        <strain evidence="4">CGMCC 4.7181</strain>
    </source>
</reference>
<keyword evidence="4" id="KW-1185">Reference proteome</keyword>
<name>A0ABQ2N416_9MICO</name>
<gene>
    <name evidence="3" type="ORF">GCM10010910_25750</name>
</gene>
<dbReference type="Proteomes" id="UP000638043">
    <property type="component" value="Unassembled WGS sequence"/>
</dbReference>
<dbReference type="Pfam" id="PF02720">
    <property type="entry name" value="DUF222"/>
    <property type="match status" value="1"/>
</dbReference>
<evidence type="ECO:0000313" key="3">
    <source>
        <dbReference type="EMBL" id="GGO66398.1"/>
    </source>
</evidence>
<dbReference type="CDD" id="cd00085">
    <property type="entry name" value="HNHc"/>
    <property type="match status" value="1"/>
</dbReference>
<evidence type="ECO:0000313" key="4">
    <source>
        <dbReference type="Proteomes" id="UP000638043"/>
    </source>
</evidence>
<feature type="region of interest" description="Disordered" evidence="1">
    <location>
        <begin position="460"/>
        <end position="482"/>
    </location>
</feature>
<comment type="caution">
    <text evidence="3">The sequence shown here is derived from an EMBL/GenBank/DDBJ whole genome shotgun (WGS) entry which is preliminary data.</text>
</comment>
<dbReference type="InterPro" id="IPR003870">
    <property type="entry name" value="DUF222"/>
</dbReference>
<protein>
    <recommendedName>
        <fullName evidence="2">HNH nuclease domain-containing protein</fullName>
    </recommendedName>
</protein>
<organism evidence="3 4">
    <name type="scientific">Microbacterium nanhaiense</name>
    <dbReference type="NCBI Taxonomy" id="1301026"/>
    <lineage>
        <taxon>Bacteria</taxon>
        <taxon>Bacillati</taxon>
        <taxon>Actinomycetota</taxon>
        <taxon>Actinomycetes</taxon>
        <taxon>Micrococcales</taxon>
        <taxon>Microbacteriaceae</taxon>
        <taxon>Microbacterium</taxon>
    </lineage>
</organism>
<dbReference type="SMART" id="SM00507">
    <property type="entry name" value="HNHc"/>
    <property type="match status" value="1"/>
</dbReference>
<dbReference type="EMBL" id="BMMQ01000009">
    <property type="protein sequence ID" value="GGO66398.1"/>
    <property type="molecule type" value="Genomic_DNA"/>
</dbReference>
<dbReference type="Gene3D" id="1.10.30.50">
    <property type="match status" value="1"/>
</dbReference>
<feature type="domain" description="HNH nuclease" evidence="2">
    <location>
        <begin position="365"/>
        <end position="417"/>
    </location>
</feature>